<proteinExistence type="predicted"/>
<accession>A0AAD7M8A2</accession>
<dbReference type="EMBL" id="JARKIE010000008">
    <property type="protein sequence ID" value="KAJ7705404.1"/>
    <property type="molecule type" value="Genomic_DNA"/>
</dbReference>
<name>A0AAD7M8A2_MYCRO</name>
<gene>
    <name evidence="1" type="ORF">B0H17DRAFT_1037852</name>
</gene>
<organism evidence="1 2">
    <name type="scientific">Mycena rosella</name>
    <name type="common">Pink bonnet</name>
    <name type="synonym">Agaricus rosellus</name>
    <dbReference type="NCBI Taxonomy" id="1033263"/>
    <lineage>
        <taxon>Eukaryota</taxon>
        <taxon>Fungi</taxon>
        <taxon>Dikarya</taxon>
        <taxon>Basidiomycota</taxon>
        <taxon>Agaricomycotina</taxon>
        <taxon>Agaricomycetes</taxon>
        <taxon>Agaricomycetidae</taxon>
        <taxon>Agaricales</taxon>
        <taxon>Marasmiineae</taxon>
        <taxon>Mycenaceae</taxon>
        <taxon>Mycena</taxon>
    </lineage>
</organism>
<keyword evidence="2" id="KW-1185">Reference proteome</keyword>
<sequence length="195" mass="21593">MASSSAPTAPWKPLFNFRTGEEMSAEVEAAMFIHSCGSVEAGRTQYLELMRKAESGEMVVMGPKPKPVDPVTIVRFNETLSVRVWGKGMETLGQFCFDFVDSLGQPVDGPAGITVYAPPGLLHGFVTHHTDWTRKVEWPTLERQMGSISRTGEKYLVKEGANLQIVETDADGRVVCERYLMIPVRHMPIMTATMA</sequence>
<evidence type="ECO:0000313" key="1">
    <source>
        <dbReference type="EMBL" id="KAJ7705404.1"/>
    </source>
</evidence>
<protein>
    <submittedName>
        <fullName evidence="1">Uncharacterized protein</fullName>
    </submittedName>
</protein>
<evidence type="ECO:0000313" key="2">
    <source>
        <dbReference type="Proteomes" id="UP001221757"/>
    </source>
</evidence>
<dbReference type="Proteomes" id="UP001221757">
    <property type="component" value="Unassembled WGS sequence"/>
</dbReference>
<dbReference type="AlphaFoldDB" id="A0AAD7M8A2"/>
<reference evidence="1" key="1">
    <citation type="submission" date="2023-03" db="EMBL/GenBank/DDBJ databases">
        <title>Massive genome expansion in bonnet fungi (Mycena s.s.) driven by repeated elements and novel gene families across ecological guilds.</title>
        <authorList>
            <consortium name="Lawrence Berkeley National Laboratory"/>
            <person name="Harder C.B."/>
            <person name="Miyauchi S."/>
            <person name="Viragh M."/>
            <person name="Kuo A."/>
            <person name="Thoen E."/>
            <person name="Andreopoulos B."/>
            <person name="Lu D."/>
            <person name="Skrede I."/>
            <person name="Drula E."/>
            <person name="Henrissat B."/>
            <person name="Morin E."/>
            <person name="Kohler A."/>
            <person name="Barry K."/>
            <person name="LaButti K."/>
            <person name="Morin E."/>
            <person name="Salamov A."/>
            <person name="Lipzen A."/>
            <person name="Mereny Z."/>
            <person name="Hegedus B."/>
            <person name="Baldrian P."/>
            <person name="Stursova M."/>
            <person name="Weitz H."/>
            <person name="Taylor A."/>
            <person name="Grigoriev I.V."/>
            <person name="Nagy L.G."/>
            <person name="Martin F."/>
            <person name="Kauserud H."/>
        </authorList>
    </citation>
    <scope>NUCLEOTIDE SEQUENCE</scope>
    <source>
        <strain evidence="1">CBHHK067</strain>
    </source>
</reference>
<comment type="caution">
    <text evidence="1">The sequence shown here is derived from an EMBL/GenBank/DDBJ whole genome shotgun (WGS) entry which is preliminary data.</text>
</comment>